<reference evidence="1 2" key="1">
    <citation type="submission" date="2024-06" db="EMBL/GenBank/DDBJ databases">
        <title>The Natural Products Discovery Center: Release of the First 8490 Sequenced Strains for Exploring Actinobacteria Biosynthetic Diversity.</title>
        <authorList>
            <person name="Kalkreuter E."/>
            <person name="Kautsar S.A."/>
            <person name="Yang D."/>
            <person name="Bader C.D."/>
            <person name="Teijaro C.N."/>
            <person name="Fluegel L."/>
            <person name="Davis C.M."/>
            <person name="Simpson J.R."/>
            <person name="Lauterbach L."/>
            <person name="Steele A.D."/>
            <person name="Gui C."/>
            <person name="Meng S."/>
            <person name="Li G."/>
            <person name="Viehrig K."/>
            <person name="Ye F."/>
            <person name="Su P."/>
            <person name="Kiefer A.F."/>
            <person name="Nichols A."/>
            <person name="Cepeda A.J."/>
            <person name="Yan W."/>
            <person name="Fan B."/>
            <person name="Jiang Y."/>
            <person name="Adhikari A."/>
            <person name="Zheng C.-J."/>
            <person name="Schuster L."/>
            <person name="Cowan T.M."/>
            <person name="Smanski M.J."/>
            <person name="Chevrette M.G."/>
            <person name="De Carvalho L.P.S."/>
            <person name="Shen B."/>
        </authorList>
    </citation>
    <scope>NUCLEOTIDE SEQUENCE [LARGE SCALE GENOMIC DNA]</scope>
    <source>
        <strain evidence="1 2">NPDC006286</strain>
    </source>
</reference>
<gene>
    <name evidence="1" type="ORF">ABZ071_27720</name>
</gene>
<keyword evidence="2" id="KW-1185">Reference proteome</keyword>
<name>A0ABV2VUC2_9ACTN</name>
<evidence type="ECO:0000313" key="2">
    <source>
        <dbReference type="Proteomes" id="UP001550348"/>
    </source>
</evidence>
<proteinExistence type="predicted"/>
<dbReference type="EMBL" id="JBEXRX010000117">
    <property type="protein sequence ID" value="MEU0155622.1"/>
    <property type="molecule type" value="Genomic_DNA"/>
</dbReference>
<sequence length="448" mass="49883">MALHNYQPVGNGLRTDHPVPGLPFVDDSHIPVEDPRAVEAVGRNRGDRMWGRKDDCADGGWVAYTTDPKRTDLAWCVRWHPEHGRSVVLYRNADASGAYMTFMKTSLLFRAGGYWWDGNTWYRPSQVFDWASEEYLRRQVPAASTVTVADILTTDPGDQAVILNIDDVDTEIGLQGPWRAHLAAWVALRNSTSRPLSRCVVQLTAPELGADQLVTVTEMAEIAGLSPSTLRAYMTRGESSIPAPQAVVGGRNMWSRVVAEEWAEQRRRSPDGAADAMAANRDNSHLSVGVNDLWQQFTNTFTMQMWESPNLRKRWALRWRTEEAVREVATELGWSVAAGLDSIVPISQLARTIRGAVLDELATSHQMGGGSHDYVIFQPVAEMLDWLVRHEPRLAARTITEIIGEAERRMGIARDAVENAIADALALDGALDSEAYDEFLERALPPRN</sequence>
<protein>
    <recommendedName>
        <fullName evidence="3">Helix-turn-helix domain-containing protein</fullName>
    </recommendedName>
</protein>
<dbReference type="SUPFAM" id="SSF46955">
    <property type="entry name" value="Putative DNA-binding domain"/>
    <property type="match status" value="1"/>
</dbReference>
<dbReference type="RefSeq" id="WP_355667199.1">
    <property type="nucleotide sequence ID" value="NZ_JBEXRX010000117.1"/>
</dbReference>
<evidence type="ECO:0000313" key="1">
    <source>
        <dbReference type="EMBL" id="MEU0155622.1"/>
    </source>
</evidence>
<comment type="caution">
    <text evidence="1">The sequence shown here is derived from an EMBL/GenBank/DDBJ whole genome shotgun (WGS) entry which is preliminary data.</text>
</comment>
<dbReference type="Proteomes" id="UP001550348">
    <property type="component" value="Unassembled WGS sequence"/>
</dbReference>
<evidence type="ECO:0008006" key="3">
    <source>
        <dbReference type="Google" id="ProtNLM"/>
    </source>
</evidence>
<organism evidence="1 2">
    <name type="scientific">Micromonospora fulviviridis</name>
    <dbReference type="NCBI Taxonomy" id="47860"/>
    <lineage>
        <taxon>Bacteria</taxon>
        <taxon>Bacillati</taxon>
        <taxon>Actinomycetota</taxon>
        <taxon>Actinomycetes</taxon>
        <taxon>Micromonosporales</taxon>
        <taxon>Micromonosporaceae</taxon>
        <taxon>Micromonospora</taxon>
    </lineage>
</organism>
<accession>A0ABV2VUC2</accession>
<dbReference type="InterPro" id="IPR009061">
    <property type="entry name" value="DNA-bd_dom_put_sf"/>
</dbReference>